<feature type="compositionally biased region" description="Low complexity" evidence="1">
    <location>
        <begin position="931"/>
        <end position="960"/>
    </location>
</feature>
<feature type="region of interest" description="Disordered" evidence="1">
    <location>
        <begin position="1"/>
        <end position="821"/>
    </location>
</feature>
<feature type="compositionally biased region" description="Basic and acidic residues" evidence="1">
    <location>
        <begin position="556"/>
        <end position="565"/>
    </location>
</feature>
<feature type="region of interest" description="Disordered" evidence="1">
    <location>
        <begin position="844"/>
        <end position="1514"/>
    </location>
</feature>
<feature type="compositionally biased region" description="Low complexity" evidence="1">
    <location>
        <begin position="30"/>
        <end position="59"/>
    </location>
</feature>
<evidence type="ECO:0000256" key="1">
    <source>
        <dbReference type="SAM" id="MobiDB-lite"/>
    </source>
</evidence>
<feature type="compositionally biased region" description="Polar residues" evidence="1">
    <location>
        <begin position="1027"/>
        <end position="1054"/>
    </location>
</feature>
<feature type="compositionally biased region" description="Polar residues" evidence="1">
    <location>
        <begin position="1314"/>
        <end position="1326"/>
    </location>
</feature>
<feature type="compositionally biased region" description="Polar residues" evidence="1">
    <location>
        <begin position="1178"/>
        <end position="1200"/>
    </location>
</feature>
<proteinExistence type="predicted"/>
<feature type="compositionally biased region" description="Polar residues" evidence="1">
    <location>
        <begin position="105"/>
        <end position="117"/>
    </location>
</feature>
<feature type="compositionally biased region" description="Basic and acidic residues" evidence="1">
    <location>
        <begin position="1483"/>
        <end position="1500"/>
    </location>
</feature>
<evidence type="ECO:0000313" key="2">
    <source>
        <dbReference type="EMBL" id="CAK4031023.1"/>
    </source>
</evidence>
<dbReference type="EMBL" id="CAVMBE010000043">
    <property type="protein sequence ID" value="CAK4031023.1"/>
    <property type="molecule type" value="Genomic_DNA"/>
</dbReference>
<feature type="compositionally biased region" description="Low complexity" evidence="1">
    <location>
        <begin position="209"/>
        <end position="229"/>
    </location>
</feature>
<reference evidence="2" key="1">
    <citation type="submission" date="2023-11" db="EMBL/GenBank/DDBJ databases">
        <authorList>
            <person name="Alioto T."/>
            <person name="Alioto T."/>
            <person name="Gomez Garrido J."/>
        </authorList>
    </citation>
    <scope>NUCLEOTIDE SEQUENCE</scope>
</reference>
<name>A0AAI8Z238_9PEZI</name>
<gene>
    <name evidence="2" type="ORF">LECACI_7A006181</name>
</gene>
<feature type="compositionally biased region" description="Polar residues" evidence="1">
    <location>
        <begin position="1004"/>
        <end position="1020"/>
    </location>
</feature>
<feature type="compositionally biased region" description="Pro residues" evidence="1">
    <location>
        <begin position="152"/>
        <end position="164"/>
    </location>
</feature>
<keyword evidence="3" id="KW-1185">Reference proteome</keyword>
<accession>A0AAI8Z238</accession>
<feature type="compositionally biased region" description="Polar residues" evidence="1">
    <location>
        <begin position="282"/>
        <end position="297"/>
    </location>
</feature>
<feature type="compositionally biased region" description="Low complexity" evidence="1">
    <location>
        <begin position="761"/>
        <end position="779"/>
    </location>
</feature>
<feature type="compositionally biased region" description="Basic and acidic residues" evidence="1">
    <location>
        <begin position="575"/>
        <end position="585"/>
    </location>
</feature>
<feature type="compositionally biased region" description="Low complexity" evidence="1">
    <location>
        <begin position="78"/>
        <end position="104"/>
    </location>
</feature>
<evidence type="ECO:0000313" key="3">
    <source>
        <dbReference type="Proteomes" id="UP001296104"/>
    </source>
</evidence>
<feature type="compositionally biased region" description="Basic residues" evidence="1">
    <location>
        <begin position="1"/>
        <end position="19"/>
    </location>
</feature>
<feature type="compositionally biased region" description="Basic and acidic residues" evidence="1">
    <location>
        <begin position="1288"/>
        <end position="1297"/>
    </location>
</feature>
<feature type="compositionally biased region" description="Polar residues" evidence="1">
    <location>
        <begin position="139"/>
        <end position="151"/>
    </location>
</feature>
<feature type="compositionally biased region" description="Polar residues" evidence="1">
    <location>
        <begin position="530"/>
        <end position="541"/>
    </location>
</feature>
<dbReference type="Proteomes" id="UP001296104">
    <property type="component" value="Unassembled WGS sequence"/>
</dbReference>
<feature type="compositionally biased region" description="Acidic residues" evidence="1">
    <location>
        <begin position="1258"/>
        <end position="1269"/>
    </location>
</feature>
<protein>
    <submittedName>
        <fullName evidence="2">Uncharacterized protein</fullName>
    </submittedName>
</protein>
<feature type="compositionally biased region" description="Basic and acidic residues" evidence="1">
    <location>
        <begin position="1327"/>
        <end position="1337"/>
    </location>
</feature>
<feature type="compositionally biased region" description="Polar residues" evidence="1">
    <location>
        <begin position="60"/>
        <end position="72"/>
    </location>
</feature>
<feature type="compositionally biased region" description="Basic and acidic residues" evidence="1">
    <location>
        <begin position="613"/>
        <end position="629"/>
    </location>
</feature>
<sequence length="1528" mass="162254">MSKLFSRRRGSSASRHAHHLPLDPTTSSNAAAAATQAFLRRPPSSGSLSSAAAAAALRSHTTSPEPVGSIQTKRMVRRGSISSVGSGSVVRGRPGVQRRGSSSSMTDRTFRSPSPASQPHAARPVPQARDAPPVPAIPSSLSTEQKRSSSVQPPPKRVTSPTPPGRGTRRAMSMDRTGAPPPATSRKALRLSNVNEETETPDSNRNVNFSRPRTSQPSSPTSPTAFPTTDRQYTHGTGAWFSEPPTAPSGRQPTTSREAALQQKIARIQAAAGQPVKKSHEATSAQGTYLGKANQQPPRAPSAEPAPTSYETSDSIMVYDPNSRTFVAKPRTKPKAPAPVPPLLPQSKPLAPGTYDPSTRTIVPAPAPAPGQRPAVPTLETDPVPPPRNPARLSPVDTPSATFLKKQPSVVREEPELESSGPVPSSVRNVTTTTAPAKSYVTPAVSKQRSSSLDIPRGALERAYRGRGGSTSPSPARSAHFSHSPVIQATRHDPPPRDISPAKSALKHSPASSIRTHSPLAHFSGPRSPITETSDTASQASEDVFTGRKKKSVRVSFDEQPHEIEVAAAPPPKTLARERSPTLDDRGDEDMMGPRPVLPSFGSIRKQRVAPDVAEKVTEMAPERHDASNDHAIGGILREATEAKSSGEPVPPEVTSKETAGYVSDESDDLGAPAAVSTPAQPAAVSSTESSPEETKTKDFAQVPQGRQNEDGDVPAINLLPPTPAAEDEPRTLAPGQSHKQRDSADIEMPGSWDKKGANQAEVTSAGAATASALAVDATHQAPAVPQDPVISQSPEHSPTLAAIDEDTDMDEFSDAAEDLSELDNGGFASLDAIAVSPVIHSTATDQSTVGTASPPESPSAKQTSKKANGQADGQAKGHASTGSSDWSEATAYWSKLSKQQREQIEREHFSSDDEARPSPAVKKTKKKTAPKQTETSAPAAAVATPAAARPAAAKPAAPAMKKSMRAQPEPTPAESEVHMRRSMRNGGTGGGMAATLRSGPPASKQQPATATQGPMQNRSMRPASTGLPSSAASAATHARQSSDTARSESSAYSKIQPKPRPQPKMQAAPVVTAKVQKELANDSDSESSFKKKRRTPKVDSSGRYTMSRSMRGGPVGSEASARQRRQVSPTPSRQRGADSFSIRSLSPSGSLFGRKKRVDDVRQSIRGSSVDAGPRTTMRNRPSSSKTSARPVSSRQTSKFKSRFNDSDDEGEDDAPRRGAFRSRFADSDDEDDDVFIPADLTPVRGIPRRQGQNDGDSTDLEDEDDAEDVRKSTRMRNTPLVPDPADIDKAMEAARKKLGMTNGPPPPAPNNTQGSSLQQGSLRDSQLEPKSRPEDVVDFAGKRRRGFMGGILRRNRNSTASVATISSTSIQQRQSTEVPQMPAVATTSFAAATASPSSPSAARPPSLTSPSAGKLIRRSSAQQAPRMRRGDSTYSNATAPPDVRDVEARYSDWPLPAVPSIPDKYKDRPNTSDGASTQRRHSADKVRFQDVNGEKDAMGGKNNVYSQRTGKKKRFGRLRRAFGLDD</sequence>
<feature type="compositionally biased region" description="Acidic residues" evidence="1">
    <location>
        <begin position="804"/>
        <end position="821"/>
    </location>
</feature>
<comment type="caution">
    <text evidence="2">The sequence shown here is derived from an EMBL/GenBank/DDBJ whole genome shotgun (WGS) entry which is preliminary data.</text>
</comment>
<feature type="compositionally biased region" description="Polar residues" evidence="1">
    <location>
        <begin position="422"/>
        <end position="436"/>
    </location>
</feature>
<organism evidence="2 3">
    <name type="scientific">Lecanosticta acicola</name>
    <dbReference type="NCBI Taxonomy" id="111012"/>
    <lineage>
        <taxon>Eukaryota</taxon>
        <taxon>Fungi</taxon>
        <taxon>Dikarya</taxon>
        <taxon>Ascomycota</taxon>
        <taxon>Pezizomycotina</taxon>
        <taxon>Dothideomycetes</taxon>
        <taxon>Dothideomycetidae</taxon>
        <taxon>Mycosphaerellales</taxon>
        <taxon>Mycosphaerellaceae</taxon>
        <taxon>Lecanosticta</taxon>
    </lineage>
</organism>
<feature type="compositionally biased region" description="Low complexity" evidence="1">
    <location>
        <begin position="1360"/>
        <end position="1414"/>
    </location>
</feature>
<feature type="compositionally biased region" description="Basic and acidic residues" evidence="1">
    <location>
        <begin position="900"/>
        <end position="917"/>
    </location>
</feature>